<evidence type="ECO:0000256" key="3">
    <source>
        <dbReference type="SAM" id="SignalP"/>
    </source>
</evidence>
<keyword evidence="2" id="KW-1133">Transmembrane helix</keyword>
<evidence type="ECO:0000313" key="4">
    <source>
        <dbReference type="EMBL" id="VDI26450.1"/>
    </source>
</evidence>
<keyword evidence="5" id="KW-1185">Reference proteome</keyword>
<keyword evidence="2" id="KW-0812">Transmembrane</keyword>
<name>A0A8B6DZW6_MYTGA</name>
<feature type="compositionally biased region" description="Low complexity" evidence="1">
    <location>
        <begin position="280"/>
        <end position="304"/>
    </location>
</feature>
<feature type="signal peptide" evidence="3">
    <location>
        <begin position="1"/>
        <end position="18"/>
    </location>
</feature>
<dbReference type="Proteomes" id="UP000596742">
    <property type="component" value="Unassembled WGS sequence"/>
</dbReference>
<dbReference type="AlphaFoldDB" id="A0A8B6DZW6"/>
<proteinExistence type="predicted"/>
<feature type="compositionally biased region" description="Polar residues" evidence="1">
    <location>
        <begin position="221"/>
        <end position="235"/>
    </location>
</feature>
<accession>A0A8B6DZW6</accession>
<gene>
    <name evidence="4" type="ORF">MGAL_10B044435</name>
</gene>
<feature type="transmembrane region" description="Helical" evidence="2">
    <location>
        <begin position="37"/>
        <end position="61"/>
    </location>
</feature>
<dbReference type="OrthoDB" id="6159709at2759"/>
<sequence length="335" mass="36858">MILIVYVCSCVILTNVKSVAGLCSNSTAELNFCDPDAGTIVGMVIGGIVAIILITIVILLACSHIRMLDNDDYLIHNTAVSTNPLGRSGDGKFHIIPIKVNHRGIPDVQRTGISIKQLNNRVLCNKLNWNMILFEVFRNIIRQKYQIKREREKEWEIDREREIIPVTASYCSYSYYYSYRSCEYQFPTGAIPGIVIGCIIFGVIVFVVVMAVCKQMKTSGNRGTVVQPTTRITTVQPPPPVSSFSNQPSGMSYPPPPGQNMAYPPPQGQFGYPQPPPPQGQFGFSQPQGQFGNQQPTPPQGQFGYTQLPPPQGQFGYPQPPPPAYSGNGASAPPY</sequence>
<keyword evidence="2" id="KW-0472">Membrane</keyword>
<feature type="compositionally biased region" description="Pro residues" evidence="1">
    <location>
        <begin position="308"/>
        <end position="324"/>
    </location>
</feature>
<organism evidence="4 5">
    <name type="scientific">Mytilus galloprovincialis</name>
    <name type="common">Mediterranean mussel</name>
    <dbReference type="NCBI Taxonomy" id="29158"/>
    <lineage>
        <taxon>Eukaryota</taxon>
        <taxon>Metazoa</taxon>
        <taxon>Spiralia</taxon>
        <taxon>Lophotrochozoa</taxon>
        <taxon>Mollusca</taxon>
        <taxon>Bivalvia</taxon>
        <taxon>Autobranchia</taxon>
        <taxon>Pteriomorphia</taxon>
        <taxon>Mytilida</taxon>
        <taxon>Mytiloidea</taxon>
        <taxon>Mytilidae</taxon>
        <taxon>Mytilinae</taxon>
        <taxon>Mytilus</taxon>
    </lineage>
</organism>
<feature type="compositionally biased region" description="Pro residues" evidence="1">
    <location>
        <begin position="253"/>
        <end position="279"/>
    </location>
</feature>
<protein>
    <submittedName>
        <fullName evidence="4">Uncharacterized protein</fullName>
    </submittedName>
</protein>
<evidence type="ECO:0000256" key="1">
    <source>
        <dbReference type="SAM" id="MobiDB-lite"/>
    </source>
</evidence>
<comment type="caution">
    <text evidence="4">The sequence shown here is derived from an EMBL/GenBank/DDBJ whole genome shotgun (WGS) entry which is preliminary data.</text>
</comment>
<reference evidence="4" key="1">
    <citation type="submission" date="2018-11" db="EMBL/GenBank/DDBJ databases">
        <authorList>
            <person name="Alioto T."/>
            <person name="Alioto T."/>
        </authorList>
    </citation>
    <scope>NUCLEOTIDE SEQUENCE</scope>
</reference>
<dbReference type="EMBL" id="UYJE01004255">
    <property type="protein sequence ID" value="VDI26450.1"/>
    <property type="molecule type" value="Genomic_DNA"/>
</dbReference>
<feature type="transmembrane region" description="Helical" evidence="2">
    <location>
        <begin position="191"/>
        <end position="213"/>
    </location>
</feature>
<keyword evidence="3" id="KW-0732">Signal</keyword>
<evidence type="ECO:0000313" key="5">
    <source>
        <dbReference type="Proteomes" id="UP000596742"/>
    </source>
</evidence>
<evidence type="ECO:0000256" key="2">
    <source>
        <dbReference type="SAM" id="Phobius"/>
    </source>
</evidence>
<feature type="region of interest" description="Disordered" evidence="1">
    <location>
        <begin position="221"/>
        <end position="335"/>
    </location>
</feature>
<feature type="chain" id="PRO_5032463898" evidence="3">
    <location>
        <begin position="19"/>
        <end position="335"/>
    </location>
</feature>